<dbReference type="PANTHER" id="PTHR36919:SF3">
    <property type="entry name" value="BLL5882 PROTEIN"/>
    <property type="match status" value="1"/>
</dbReference>
<feature type="chain" id="PRO_5028086994" description="DUF2147 domain-containing protein" evidence="1">
    <location>
        <begin position="26"/>
        <end position="165"/>
    </location>
</feature>
<accession>A0A6S6TC30</accession>
<dbReference type="PANTHER" id="PTHR36919">
    <property type="entry name" value="BLR1215 PROTEIN"/>
    <property type="match status" value="1"/>
</dbReference>
<dbReference type="AlphaFoldDB" id="A0A6S6TC30"/>
<dbReference type="Gene3D" id="2.40.128.520">
    <property type="match status" value="1"/>
</dbReference>
<keyword evidence="1" id="KW-0732">Signal</keyword>
<evidence type="ECO:0000256" key="1">
    <source>
        <dbReference type="SAM" id="SignalP"/>
    </source>
</evidence>
<protein>
    <recommendedName>
        <fullName evidence="2">DUF2147 domain-containing protein</fullName>
    </recommendedName>
</protein>
<gene>
    <name evidence="3" type="ORF">HELGO_WM42166</name>
</gene>
<proteinExistence type="predicted"/>
<evidence type="ECO:0000313" key="3">
    <source>
        <dbReference type="EMBL" id="CAA6815786.1"/>
    </source>
</evidence>
<name>A0A6S6TC30_9BACT</name>
<dbReference type="PROSITE" id="PS51257">
    <property type="entry name" value="PROKAR_LIPOPROTEIN"/>
    <property type="match status" value="1"/>
</dbReference>
<sequence length="165" mass="19044">MKRIAHFFSIVAVGCLMFMSSSVSAQVSVNGKDCVGTWKTVDDETKRTKSHVEIYKRGNKYYAKIVKLLDQQTLKDSGEKRFEDIKCTKCPADRGLGKPLYGLEMLWDMEKSSDKWKGGSIMDPKKGKVYTCTMWMDDSDSSGNRLFVRGWVGFFFRDQTWYRIK</sequence>
<feature type="domain" description="DUF2147" evidence="2">
    <location>
        <begin position="36"/>
        <end position="163"/>
    </location>
</feature>
<reference evidence="3" key="1">
    <citation type="submission" date="2020-01" db="EMBL/GenBank/DDBJ databases">
        <authorList>
            <person name="Meier V. D."/>
            <person name="Meier V D."/>
        </authorList>
    </citation>
    <scope>NUCLEOTIDE SEQUENCE</scope>
    <source>
        <strain evidence="3">HLG_WM_MAG_10</strain>
    </source>
</reference>
<organism evidence="3">
    <name type="scientific">uncultured Aureispira sp</name>
    <dbReference type="NCBI Taxonomy" id="1331704"/>
    <lineage>
        <taxon>Bacteria</taxon>
        <taxon>Pseudomonadati</taxon>
        <taxon>Bacteroidota</taxon>
        <taxon>Saprospiria</taxon>
        <taxon>Saprospirales</taxon>
        <taxon>Saprospiraceae</taxon>
        <taxon>Aureispira</taxon>
        <taxon>environmental samples</taxon>
    </lineage>
</organism>
<dbReference type="Pfam" id="PF09917">
    <property type="entry name" value="DUF2147"/>
    <property type="match status" value="1"/>
</dbReference>
<dbReference type="InterPro" id="IPR019223">
    <property type="entry name" value="DUF2147"/>
</dbReference>
<evidence type="ECO:0000259" key="2">
    <source>
        <dbReference type="Pfam" id="PF09917"/>
    </source>
</evidence>
<feature type="signal peptide" evidence="1">
    <location>
        <begin position="1"/>
        <end position="25"/>
    </location>
</feature>
<dbReference type="EMBL" id="CACVAQ010000230">
    <property type="protein sequence ID" value="CAA6815786.1"/>
    <property type="molecule type" value="Genomic_DNA"/>
</dbReference>